<dbReference type="InterPro" id="IPR047650">
    <property type="entry name" value="Transpos_IS110"/>
</dbReference>
<dbReference type="InterPro" id="IPR003346">
    <property type="entry name" value="Transposase_20"/>
</dbReference>
<dbReference type="PANTHER" id="PTHR33055">
    <property type="entry name" value="TRANSPOSASE FOR INSERTION SEQUENCE ELEMENT IS1111A"/>
    <property type="match status" value="1"/>
</dbReference>
<sequence>MATTTYGLDISKRVFQMYWIEDETGEFANRRFNKQQLIEFLGLRQTGRVALEACGSAHWWARKIAALGHTVVLLHARFIRPFVQNNKTDATDARAIWTAAQQPGMRFVAPKTEEQQTMLALHRMRSLLIKSRTMQVNQLRGLLYEFGVTLKAGRVAGLTEFREHLPQIEELMPPTLFCALGDQLRHISMLDDEIKKLERQLGVWRRQEDACRRVAAIPGIGPLTATALVATIGDPTAFKSGRELAAYLGLVPRQTGTGGKIRLGGITKRGDSYLRMLLIHGARAVLFKSRRKTAWCEQVLQRRPVNVAAVALANKMARTARAVLAHNRTYQADYEGLKPSM</sequence>
<accession>A0A1N7S055</accession>
<evidence type="ECO:0000313" key="4">
    <source>
        <dbReference type="EMBL" id="SIT40701.1"/>
    </source>
</evidence>
<dbReference type="GO" id="GO:0003677">
    <property type="term" value="F:DNA binding"/>
    <property type="evidence" value="ECO:0007669"/>
    <property type="project" value="InterPro"/>
</dbReference>
<feature type="domain" description="Transposase IS110-like N-terminal" evidence="2">
    <location>
        <begin position="7"/>
        <end position="145"/>
    </location>
</feature>
<keyword evidence="1" id="KW-0175">Coiled coil</keyword>
<gene>
    <name evidence="4" type="ORF">BN2476_250030</name>
</gene>
<evidence type="ECO:0000259" key="2">
    <source>
        <dbReference type="Pfam" id="PF01548"/>
    </source>
</evidence>
<dbReference type="RefSeq" id="WP_087734601.1">
    <property type="nucleotide sequence ID" value="NZ_CYGY02000025.1"/>
</dbReference>
<dbReference type="Proteomes" id="UP000195569">
    <property type="component" value="Unassembled WGS sequence"/>
</dbReference>
<dbReference type="Pfam" id="PF01548">
    <property type="entry name" value="DEDD_Tnp_IS110"/>
    <property type="match status" value="1"/>
</dbReference>
<dbReference type="Pfam" id="PF02371">
    <property type="entry name" value="Transposase_20"/>
    <property type="match status" value="1"/>
</dbReference>
<dbReference type="EMBL" id="CYGY02000025">
    <property type="protein sequence ID" value="SIT40701.1"/>
    <property type="molecule type" value="Genomic_DNA"/>
</dbReference>
<proteinExistence type="predicted"/>
<feature type="coiled-coil region" evidence="1">
    <location>
        <begin position="180"/>
        <end position="207"/>
    </location>
</feature>
<dbReference type="GO" id="GO:0004803">
    <property type="term" value="F:transposase activity"/>
    <property type="evidence" value="ECO:0007669"/>
    <property type="project" value="InterPro"/>
</dbReference>
<evidence type="ECO:0000313" key="5">
    <source>
        <dbReference type="Proteomes" id="UP000195569"/>
    </source>
</evidence>
<protein>
    <submittedName>
        <fullName evidence="4">Transposase</fullName>
    </submittedName>
</protein>
<dbReference type="InterPro" id="IPR002525">
    <property type="entry name" value="Transp_IS110-like_N"/>
</dbReference>
<evidence type="ECO:0000259" key="3">
    <source>
        <dbReference type="Pfam" id="PF02371"/>
    </source>
</evidence>
<organism evidence="4 5">
    <name type="scientific">Paraburkholderia piptadeniae</name>
    <dbReference type="NCBI Taxonomy" id="1701573"/>
    <lineage>
        <taxon>Bacteria</taxon>
        <taxon>Pseudomonadati</taxon>
        <taxon>Pseudomonadota</taxon>
        <taxon>Betaproteobacteria</taxon>
        <taxon>Burkholderiales</taxon>
        <taxon>Burkholderiaceae</taxon>
        <taxon>Paraburkholderia</taxon>
    </lineage>
</organism>
<dbReference type="PANTHER" id="PTHR33055:SF3">
    <property type="entry name" value="PUTATIVE TRANSPOSASE FOR IS117-RELATED"/>
    <property type="match status" value="1"/>
</dbReference>
<dbReference type="GO" id="GO:0006313">
    <property type="term" value="P:DNA transposition"/>
    <property type="evidence" value="ECO:0007669"/>
    <property type="project" value="InterPro"/>
</dbReference>
<name>A0A1N7S055_9BURK</name>
<feature type="domain" description="Transposase IS116/IS110/IS902 C-terminal" evidence="3">
    <location>
        <begin position="211"/>
        <end position="288"/>
    </location>
</feature>
<evidence type="ECO:0000256" key="1">
    <source>
        <dbReference type="SAM" id="Coils"/>
    </source>
</evidence>
<reference evidence="4" key="1">
    <citation type="submission" date="2016-12" db="EMBL/GenBank/DDBJ databases">
        <authorList>
            <person name="Moulin L."/>
        </authorList>
    </citation>
    <scope>NUCLEOTIDE SEQUENCE [LARGE SCALE GENOMIC DNA]</scope>
    <source>
        <strain evidence="4">STM 7183</strain>
    </source>
</reference>
<comment type="caution">
    <text evidence="4">The sequence shown here is derived from an EMBL/GenBank/DDBJ whole genome shotgun (WGS) entry which is preliminary data.</text>
</comment>
<dbReference type="OrthoDB" id="5289737at2"/>
<dbReference type="NCBIfam" id="NF033542">
    <property type="entry name" value="transpos_IS110"/>
    <property type="match status" value="1"/>
</dbReference>
<keyword evidence="5" id="KW-1185">Reference proteome</keyword>
<dbReference type="AlphaFoldDB" id="A0A1N7S055"/>